<evidence type="ECO:0000256" key="1">
    <source>
        <dbReference type="SAM" id="MobiDB-lite"/>
    </source>
</evidence>
<evidence type="ECO:0000256" key="2">
    <source>
        <dbReference type="SAM" id="SignalP"/>
    </source>
</evidence>
<dbReference type="InterPro" id="IPR005247">
    <property type="entry name" value="YbhB_YbcL/LppC-like"/>
</dbReference>
<dbReference type="Proteomes" id="UP000198623">
    <property type="component" value="Unassembled WGS sequence"/>
</dbReference>
<feature type="chain" id="PRO_5011577993" description="Phospholipid-binding protein, PBP family" evidence="2">
    <location>
        <begin position="23"/>
        <end position="245"/>
    </location>
</feature>
<accession>A0A1I2QRF0</accession>
<name>A0A1I2QRF0_9GAMM</name>
<dbReference type="InterPro" id="IPR008914">
    <property type="entry name" value="PEBP"/>
</dbReference>
<proteinExistence type="predicted"/>
<dbReference type="SUPFAM" id="SSF49777">
    <property type="entry name" value="PEBP-like"/>
    <property type="match status" value="1"/>
</dbReference>
<dbReference type="CDD" id="cd00865">
    <property type="entry name" value="PEBP_bact_arch"/>
    <property type="match status" value="1"/>
</dbReference>
<reference evidence="4" key="1">
    <citation type="submission" date="2016-10" db="EMBL/GenBank/DDBJ databases">
        <authorList>
            <person name="Varghese N."/>
            <person name="Submissions S."/>
        </authorList>
    </citation>
    <scope>NUCLEOTIDE SEQUENCE [LARGE SCALE GENOMIC DNA]</scope>
    <source>
        <strain evidence="4">CGMCC 1.10971</strain>
    </source>
</reference>
<dbReference type="AlphaFoldDB" id="A0A1I2QRF0"/>
<keyword evidence="2" id="KW-0732">Signal</keyword>
<keyword evidence="4" id="KW-1185">Reference proteome</keyword>
<sequence length="245" mass="26326">MNTKIIVSIITLTLLVSAPTKANESLQLISPAFADNGSYPIQFTCEGEGISPPLNWQGVPDGTQSLVVIMDHMPDHKPEPEIAGTEENTPPPKARKPEGLRWYWSMYNIPAQVSGIISGAVSGTTSSQSEGTLGSNVVNNKNEYAPPCSKGPGQKNYTFHLYALSKSLDIAQSDNVSAATLRENMSGLVLDSDSLTVSFERSCQTPSKPRPQQRSQREEKRGPPPALPPCGHAMSRLTPAPGAEK</sequence>
<dbReference type="PANTHER" id="PTHR30289">
    <property type="entry name" value="UNCHARACTERIZED PROTEIN YBCL-RELATED"/>
    <property type="match status" value="1"/>
</dbReference>
<evidence type="ECO:0000313" key="4">
    <source>
        <dbReference type="Proteomes" id="UP000198623"/>
    </source>
</evidence>
<feature type="signal peptide" evidence="2">
    <location>
        <begin position="1"/>
        <end position="22"/>
    </location>
</feature>
<organism evidence="3 4">
    <name type="scientific">Neptunomonas qingdaonensis</name>
    <dbReference type="NCBI Taxonomy" id="1045558"/>
    <lineage>
        <taxon>Bacteria</taxon>
        <taxon>Pseudomonadati</taxon>
        <taxon>Pseudomonadota</taxon>
        <taxon>Gammaproteobacteria</taxon>
        <taxon>Oceanospirillales</taxon>
        <taxon>Oceanospirillaceae</taxon>
        <taxon>Neptunomonas</taxon>
    </lineage>
</organism>
<dbReference type="EMBL" id="FOOU01000005">
    <property type="protein sequence ID" value="SFG30888.1"/>
    <property type="molecule type" value="Genomic_DNA"/>
</dbReference>
<dbReference type="OrthoDB" id="9797506at2"/>
<dbReference type="STRING" id="1045558.SAMN05216175_10594"/>
<feature type="compositionally biased region" description="Polar residues" evidence="1">
    <location>
        <begin position="200"/>
        <end position="214"/>
    </location>
</feature>
<dbReference type="InterPro" id="IPR036610">
    <property type="entry name" value="PEBP-like_sf"/>
</dbReference>
<dbReference type="PANTHER" id="PTHR30289:SF1">
    <property type="entry name" value="PEBP (PHOSPHATIDYLETHANOLAMINE-BINDING PROTEIN) FAMILY PROTEIN"/>
    <property type="match status" value="1"/>
</dbReference>
<gene>
    <name evidence="3" type="ORF">SAMN05216175_10594</name>
</gene>
<protein>
    <recommendedName>
        <fullName evidence="5">Phospholipid-binding protein, PBP family</fullName>
    </recommendedName>
</protein>
<dbReference type="Pfam" id="PF01161">
    <property type="entry name" value="PBP"/>
    <property type="match status" value="1"/>
</dbReference>
<dbReference type="Gene3D" id="3.90.280.10">
    <property type="entry name" value="PEBP-like"/>
    <property type="match status" value="1"/>
</dbReference>
<evidence type="ECO:0008006" key="5">
    <source>
        <dbReference type="Google" id="ProtNLM"/>
    </source>
</evidence>
<evidence type="ECO:0000313" key="3">
    <source>
        <dbReference type="EMBL" id="SFG30888.1"/>
    </source>
</evidence>
<feature type="region of interest" description="Disordered" evidence="1">
    <location>
        <begin position="75"/>
        <end position="97"/>
    </location>
</feature>
<dbReference type="RefSeq" id="WP_090727038.1">
    <property type="nucleotide sequence ID" value="NZ_FOOU01000005.1"/>
</dbReference>
<feature type="region of interest" description="Disordered" evidence="1">
    <location>
        <begin position="200"/>
        <end position="245"/>
    </location>
</feature>